<keyword evidence="1" id="KW-0812">Transmembrane</keyword>
<protein>
    <submittedName>
        <fullName evidence="2">Uncharacterized protein</fullName>
    </submittedName>
</protein>
<keyword evidence="1" id="KW-0472">Membrane</keyword>
<evidence type="ECO:0000313" key="3">
    <source>
        <dbReference type="Proteomes" id="UP001483337"/>
    </source>
</evidence>
<keyword evidence="1" id="KW-1133">Transmembrane helix</keyword>
<organism evidence="2 3">
    <name type="scientific">Okeanomitos corallinicola TIOX110</name>
    <dbReference type="NCBI Taxonomy" id="3133117"/>
    <lineage>
        <taxon>Bacteria</taxon>
        <taxon>Bacillati</taxon>
        <taxon>Cyanobacteriota</taxon>
        <taxon>Cyanophyceae</taxon>
        <taxon>Nostocales</taxon>
        <taxon>Aphanizomenonaceae</taxon>
        <taxon>Okeanomitos</taxon>
    </lineage>
</organism>
<evidence type="ECO:0000313" key="2">
    <source>
        <dbReference type="EMBL" id="WZB86419.1"/>
    </source>
</evidence>
<proteinExistence type="predicted"/>
<dbReference type="Proteomes" id="UP001483337">
    <property type="component" value="Chromosome"/>
</dbReference>
<dbReference type="RefSeq" id="WP_353929333.1">
    <property type="nucleotide sequence ID" value="NZ_CP150886.1"/>
</dbReference>
<gene>
    <name evidence="2" type="ORF">WJM97_13505</name>
</gene>
<keyword evidence="3" id="KW-1185">Reference proteome</keyword>
<feature type="transmembrane region" description="Helical" evidence="1">
    <location>
        <begin position="6"/>
        <end position="24"/>
    </location>
</feature>
<dbReference type="EMBL" id="CP150886">
    <property type="protein sequence ID" value="WZB86419.1"/>
    <property type="molecule type" value="Genomic_DNA"/>
</dbReference>
<reference evidence="2 3" key="1">
    <citation type="submission" date="2024-04" db="EMBL/GenBank/DDBJ databases">
        <title>Okeanomitos corallinicola gen. &amp; sp. nov. (Nostocales, Cyanobacteria), a new toxic marine heterocyst-forming cyanobacterium from a coral reef.</title>
        <authorList>
            <person name="Li H."/>
            <person name="Li R."/>
            <person name="Kang J."/>
            <person name="Hii K.S."/>
            <person name="Mohamed H.F."/>
            <person name="Xu X."/>
            <person name="Luo Z."/>
        </authorList>
    </citation>
    <scope>NUCLEOTIDE SEQUENCE [LARGE SCALE GENOMIC DNA]</scope>
    <source>
        <strain evidence="2 3">TIOX110</strain>
    </source>
</reference>
<name>A0ABZ2UM20_9CYAN</name>
<accession>A0ABZ2UM20</accession>
<sequence length="122" mass="14692">MVLILILGQIIFLGAILGVIFFIIDRVIETFRKPKFSLKRRHNWMGIKRIFFKARNNNFSQPAKINYKHPLVAGLWHKLLVRVHFDTLLAERLVNHLKIRYPGKSDRWYIEKAIYDLERDRY</sequence>
<evidence type="ECO:0000256" key="1">
    <source>
        <dbReference type="SAM" id="Phobius"/>
    </source>
</evidence>